<dbReference type="PROSITE" id="PS50287">
    <property type="entry name" value="SRCR_2"/>
    <property type="match status" value="1"/>
</dbReference>
<feature type="region of interest" description="Disordered" evidence="4">
    <location>
        <begin position="531"/>
        <end position="559"/>
    </location>
</feature>
<reference evidence="7" key="1">
    <citation type="journal article" date="2017" name="Nat. Commun.">
        <title>The North American bullfrog draft genome provides insight into hormonal regulation of long noncoding RNA.</title>
        <authorList>
            <person name="Hammond S.A."/>
            <person name="Warren R.L."/>
            <person name="Vandervalk B.P."/>
            <person name="Kucuk E."/>
            <person name="Khan H."/>
            <person name="Gibb E.A."/>
            <person name="Pandoh P."/>
            <person name="Kirk H."/>
            <person name="Zhao Y."/>
            <person name="Jones M."/>
            <person name="Mungall A.J."/>
            <person name="Coope R."/>
            <person name="Pleasance S."/>
            <person name="Moore R.A."/>
            <person name="Holt R.A."/>
            <person name="Round J.M."/>
            <person name="Ohora S."/>
            <person name="Walle B.V."/>
            <person name="Veldhoen N."/>
            <person name="Helbing C.C."/>
            <person name="Birol I."/>
        </authorList>
    </citation>
    <scope>NUCLEOTIDE SEQUENCE [LARGE SCALE GENOMIC DNA]</scope>
</reference>
<feature type="region of interest" description="Disordered" evidence="4">
    <location>
        <begin position="411"/>
        <end position="454"/>
    </location>
</feature>
<dbReference type="SUPFAM" id="SSF56487">
    <property type="entry name" value="SRCR-like"/>
    <property type="match status" value="1"/>
</dbReference>
<accession>A0A2G9SDW9</accession>
<dbReference type="EMBL" id="KV924335">
    <property type="protein sequence ID" value="PIO38265.1"/>
    <property type="molecule type" value="Genomic_DNA"/>
</dbReference>
<dbReference type="Pfam" id="PF00530">
    <property type="entry name" value="SRCR"/>
    <property type="match status" value="1"/>
</dbReference>
<evidence type="ECO:0000313" key="7">
    <source>
        <dbReference type="Proteomes" id="UP000228934"/>
    </source>
</evidence>
<feature type="domain" description="SRCR" evidence="5">
    <location>
        <begin position="579"/>
        <end position="681"/>
    </location>
</feature>
<organism evidence="6 7">
    <name type="scientific">Aquarana catesbeiana</name>
    <name type="common">American bullfrog</name>
    <name type="synonym">Rana catesbeiana</name>
    <dbReference type="NCBI Taxonomy" id="8400"/>
    <lineage>
        <taxon>Eukaryota</taxon>
        <taxon>Metazoa</taxon>
        <taxon>Chordata</taxon>
        <taxon>Craniata</taxon>
        <taxon>Vertebrata</taxon>
        <taxon>Euteleostomi</taxon>
        <taxon>Amphibia</taxon>
        <taxon>Batrachia</taxon>
        <taxon>Anura</taxon>
        <taxon>Neobatrachia</taxon>
        <taxon>Ranoidea</taxon>
        <taxon>Ranidae</taxon>
        <taxon>Aquarana</taxon>
    </lineage>
</organism>
<feature type="compositionally biased region" description="Polar residues" evidence="4">
    <location>
        <begin position="531"/>
        <end position="545"/>
    </location>
</feature>
<dbReference type="AlphaFoldDB" id="A0A2G9SDW9"/>
<feature type="compositionally biased region" description="Polar residues" evidence="4">
    <location>
        <begin position="429"/>
        <end position="454"/>
    </location>
</feature>
<dbReference type="FunFam" id="3.10.250.10:FF:000001">
    <property type="entry name" value="Lysyl oxidase 4 isoform X1"/>
    <property type="match status" value="1"/>
</dbReference>
<keyword evidence="2 3" id="KW-1015">Disulfide bond</keyword>
<dbReference type="Pfam" id="PF07995">
    <property type="entry name" value="GSDH"/>
    <property type="match status" value="1"/>
</dbReference>
<dbReference type="InterPro" id="IPR011042">
    <property type="entry name" value="6-blade_b-propeller_TolB-like"/>
</dbReference>
<evidence type="ECO:0000259" key="5">
    <source>
        <dbReference type="PROSITE" id="PS50287"/>
    </source>
</evidence>
<evidence type="ECO:0000256" key="2">
    <source>
        <dbReference type="ARBA" id="ARBA00023157"/>
    </source>
</evidence>
<comment type="caution">
    <text evidence="3">Lacks conserved residue(s) required for the propagation of feature annotation.</text>
</comment>
<dbReference type="InterPro" id="IPR012938">
    <property type="entry name" value="Glc/Sorbosone_DH"/>
</dbReference>
<dbReference type="InterPro" id="IPR036772">
    <property type="entry name" value="SRCR-like_dom_sf"/>
</dbReference>
<feature type="disulfide bond" evidence="3">
    <location>
        <begin position="650"/>
        <end position="660"/>
    </location>
</feature>
<protein>
    <recommendedName>
        <fullName evidence="5">SRCR domain-containing protein</fullName>
    </recommendedName>
</protein>
<dbReference type="Proteomes" id="UP000228934">
    <property type="component" value="Unassembled WGS sequence"/>
</dbReference>
<dbReference type="PANTHER" id="PTHR19328:SF58">
    <property type="entry name" value="HHIP-LIKE PROTEIN 1"/>
    <property type="match status" value="1"/>
</dbReference>
<evidence type="ECO:0000256" key="4">
    <source>
        <dbReference type="SAM" id="MobiDB-lite"/>
    </source>
</evidence>
<evidence type="ECO:0000256" key="1">
    <source>
        <dbReference type="ARBA" id="ARBA00022729"/>
    </source>
</evidence>
<sequence length="693" mass="77194">MVHANDGTHRFFIAEQMGYVWVYLPNGSRVDKPFLNVSKAVLTSPWAGDERGFLGIAMHPDFRHNGKFYVYYSIYAKKAEKIRISEFHLSTDNMNMADHKSERIILEVTEPASNHNGGQILFGIDGYLYIFTGDGGRAGDPFGDFGNAQNKSSLLGKVLRINVTGNDKGPPYRIPPDNPFLREPTARPEVYAYGARNMWRCSVDRGDPVTGKGRGRIICGDVGQNKFEEVDLIQKGGNYGWRAKEGFSCYDKKLCNNASLNDILPIYAYPHSMGKSVTGGYIYRGCQMPNLMGRYIFGDFMSGHLMSLKEDKDGQWQYTELCMGPARDCNFPKLINGYYPYIISFGEDEAGELYFLSTGTPSAAVAAGVMYKIVDPSKRAAPGKCPLNARSVPIKGKLVDFYPRQKLILKTTTESPPTSPASRSLDPTKFSTTTQPHITVTPPTSSSYRKSSTPAYITAAPVPRLATPRKTVTPAPKAEKGATAAKKPVKVTVTSRPMTNRWIQTKGWQSELKDLFTARTRSQSVQIPILLTTGQPSQRRTQSGGKTEPKKSPGIKKTKTKVVKKQRVKVLKKIKHGTVRLVNEENLPDRGRVEIHINGEWGTVCNDRFDSKAALVVCRQLGYPYVLKVARRAEFGEGKGLRILLDEVKCQGRERTLLECQRSKLGEHDCAHDEDIGVVCGMQEKQEDEFKLT</sequence>
<dbReference type="PANTHER" id="PTHR19328">
    <property type="entry name" value="HEDGEHOG-INTERACTING PROTEIN"/>
    <property type="match status" value="1"/>
</dbReference>
<dbReference type="OrthoDB" id="10266706at2759"/>
<dbReference type="InterPro" id="IPR001190">
    <property type="entry name" value="SRCR"/>
</dbReference>
<evidence type="ECO:0000313" key="6">
    <source>
        <dbReference type="EMBL" id="PIO38265.1"/>
    </source>
</evidence>
<evidence type="ECO:0000256" key="3">
    <source>
        <dbReference type="PROSITE-ProRule" id="PRU00196"/>
    </source>
</evidence>
<keyword evidence="1" id="KW-0732">Signal</keyword>
<feature type="region of interest" description="Disordered" evidence="4">
    <location>
        <begin position="469"/>
        <end position="489"/>
    </location>
</feature>
<dbReference type="InterPro" id="IPR011041">
    <property type="entry name" value="Quinoprot_gluc/sorb_DH_b-prop"/>
</dbReference>
<dbReference type="SMART" id="SM00202">
    <property type="entry name" value="SR"/>
    <property type="match status" value="1"/>
</dbReference>
<proteinExistence type="predicted"/>
<dbReference type="Gene3D" id="3.10.250.10">
    <property type="entry name" value="SRCR-like domain"/>
    <property type="match status" value="1"/>
</dbReference>
<keyword evidence="7" id="KW-1185">Reference proteome</keyword>
<feature type="compositionally biased region" description="Low complexity" evidence="4">
    <location>
        <begin position="411"/>
        <end position="424"/>
    </location>
</feature>
<name>A0A2G9SDW9_AQUCT</name>
<dbReference type="Gene3D" id="2.120.10.30">
    <property type="entry name" value="TolB, C-terminal domain"/>
    <property type="match status" value="1"/>
</dbReference>
<dbReference type="PRINTS" id="PR00258">
    <property type="entry name" value="SPERACTRCPTR"/>
</dbReference>
<gene>
    <name evidence="6" type="ORF">AB205_0110060</name>
</gene>
<dbReference type="SUPFAM" id="SSF50952">
    <property type="entry name" value="Soluble quinoprotein glucose dehydrogenase"/>
    <property type="match status" value="1"/>
</dbReference>
<dbReference type="GO" id="GO:0016020">
    <property type="term" value="C:membrane"/>
    <property type="evidence" value="ECO:0007669"/>
    <property type="project" value="InterPro"/>
</dbReference>